<dbReference type="InterPro" id="IPR009057">
    <property type="entry name" value="Homeodomain-like_sf"/>
</dbReference>
<dbReference type="SUPFAM" id="SSF46689">
    <property type="entry name" value="Homeodomain-like"/>
    <property type="match status" value="1"/>
</dbReference>
<evidence type="ECO:0000313" key="7">
    <source>
        <dbReference type="Proteomes" id="UP000295087"/>
    </source>
</evidence>
<dbReference type="EMBL" id="SNXK01000001">
    <property type="protein sequence ID" value="TDP42917.1"/>
    <property type="molecule type" value="Genomic_DNA"/>
</dbReference>
<keyword evidence="3" id="KW-0804">Transcription</keyword>
<dbReference type="InterPro" id="IPR001647">
    <property type="entry name" value="HTH_TetR"/>
</dbReference>
<sequence length="186" mass="19917">MAVKSPSARRLSADDWVAAAIVALGENGLAGVAVEPLAKRLGATKGSFYWHFKDRPALVDAVLAHWEREGTDAVIAALDKLTDPAQRLRVLFTDVIDYATEGREELALLAAIDQPAVAAAMRRVAARRIEYVAAQLRLLGVAAQQADTRAAVAVGIYHGINQLARVSPESLPATSELVDSILERLV</sequence>
<dbReference type="PANTHER" id="PTHR47506">
    <property type="entry name" value="TRANSCRIPTIONAL REGULATORY PROTEIN"/>
    <property type="match status" value="1"/>
</dbReference>
<evidence type="ECO:0000256" key="4">
    <source>
        <dbReference type="PROSITE-ProRule" id="PRU00335"/>
    </source>
</evidence>
<name>A0A4R6PX07_NOCIG</name>
<keyword evidence="1" id="KW-0805">Transcription regulation</keyword>
<dbReference type="AlphaFoldDB" id="A0A4R6PX07"/>
<organism evidence="6 7">
    <name type="scientific">Nocardia ignorata</name>
    <dbReference type="NCBI Taxonomy" id="145285"/>
    <lineage>
        <taxon>Bacteria</taxon>
        <taxon>Bacillati</taxon>
        <taxon>Actinomycetota</taxon>
        <taxon>Actinomycetes</taxon>
        <taxon>Mycobacteriales</taxon>
        <taxon>Nocardiaceae</taxon>
        <taxon>Nocardia</taxon>
    </lineage>
</organism>
<evidence type="ECO:0000259" key="5">
    <source>
        <dbReference type="PROSITE" id="PS50977"/>
    </source>
</evidence>
<accession>A0A4R6PX07</accession>
<dbReference type="PANTHER" id="PTHR47506:SF1">
    <property type="entry name" value="HTH-TYPE TRANSCRIPTIONAL REGULATOR YJDC"/>
    <property type="match status" value="1"/>
</dbReference>
<dbReference type="PRINTS" id="PR00455">
    <property type="entry name" value="HTHTETR"/>
</dbReference>
<keyword evidence="2 4" id="KW-0238">DNA-binding</keyword>
<feature type="DNA-binding region" description="H-T-H motif" evidence="4">
    <location>
        <begin position="33"/>
        <end position="52"/>
    </location>
</feature>
<dbReference type="PROSITE" id="PS50977">
    <property type="entry name" value="HTH_TETR_2"/>
    <property type="match status" value="1"/>
</dbReference>
<proteinExistence type="predicted"/>
<keyword evidence="7" id="KW-1185">Reference proteome</keyword>
<feature type="domain" description="HTH tetR-type" evidence="5">
    <location>
        <begin position="10"/>
        <end position="70"/>
    </location>
</feature>
<comment type="caution">
    <text evidence="6">The sequence shown here is derived from an EMBL/GenBank/DDBJ whole genome shotgun (WGS) entry which is preliminary data.</text>
</comment>
<protein>
    <submittedName>
        <fullName evidence="6">TetR family transcriptional regulator</fullName>
    </submittedName>
</protein>
<reference evidence="6 7" key="1">
    <citation type="submission" date="2019-03" db="EMBL/GenBank/DDBJ databases">
        <title>Genomic Encyclopedia of Type Strains, Phase IV (KMG-IV): sequencing the most valuable type-strain genomes for metagenomic binning, comparative biology and taxonomic classification.</title>
        <authorList>
            <person name="Goeker M."/>
        </authorList>
    </citation>
    <scope>NUCLEOTIDE SEQUENCE [LARGE SCALE GENOMIC DNA]</scope>
    <source>
        <strain evidence="6 7">DSM 44496</strain>
    </source>
</reference>
<dbReference type="Gene3D" id="1.10.357.10">
    <property type="entry name" value="Tetracycline Repressor, domain 2"/>
    <property type="match status" value="1"/>
</dbReference>
<gene>
    <name evidence="6" type="ORF">DFR75_1012035</name>
</gene>
<evidence type="ECO:0000256" key="2">
    <source>
        <dbReference type="ARBA" id="ARBA00023125"/>
    </source>
</evidence>
<evidence type="ECO:0000313" key="6">
    <source>
        <dbReference type="EMBL" id="TDP42917.1"/>
    </source>
</evidence>
<dbReference type="GO" id="GO:0003677">
    <property type="term" value="F:DNA binding"/>
    <property type="evidence" value="ECO:0007669"/>
    <property type="project" value="UniProtKB-UniRule"/>
</dbReference>
<evidence type="ECO:0000256" key="1">
    <source>
        <dbReference type="ARBA" id="ARBA00023015"/>
    </source>
</evidence>
<evidence type="ECO:0000256" key="3">
    <source>
        <dbReference type="ARBA" id="ARBA00023163"/>
    </source>
</evidence>
<dbReference type="Pfam" id="PF00440">
    <property type="entry name" value="TetR_N"/>
    <property type="match status" value="1"/>
</dbReference>
<dbReference type="Proteomes" id="UP000295087">
    <property type="component" value="Unassembled WGS sequence"/>
</dbReference>